<protein>
    <submittedName>
        <fullName evidence="2">Apolipoprotein acyltransferase</fullName>
    </submittedName>
</protein>
<keyword evidence="2" id="KW-0012">Acyltransferase</keyword>
<evidence type="ECO:0000313" key="2">
    <source>
        <dbReference type="EMBL" id="KUJ80815.1"/>
    </source>
</evidence>
<keyword evidence="1" id="KW-1133">Transmembrane helix</keyword>
<dbReference type="OrthoDB" id="7876494at2"/>
<name>A0A0X3TYI3_9RHOB</name>
<reference evidence="2 3" key="1">
    <citation type="submission" date="2015-12" db="EMBL/GenBank/DDBJ databases">
        <authorList>
            <person name="Shamseldin A."/>
            <person name="Moawad H."/>
            <person name="Abd El-Rahim W.M."/>
            <person name="Sadowsky M.J."/>
        </authorList>
    </citation>
    <scope>NUCLEOTIDE SEQUENCE [LARGE SCALE GENOMIC DNA]</scope>
    <source>
        <strain evidence="2 3">ZGT118</strain>
    </source>
</reference>
<evidence type="ECO:0000256" key="1">
    <source>
        <dbReference type="SAM" id="Phobius"/>
    </source>
</evidence>
<keyword evidence="3" id="KW-1185">Reference proteome</keyword>
<accession>A0A0X3TYI3</accession>
<dbReference type="EMBL" id="LQBQ01000012">
    <property type="protein sequence ID" value="KUJ80815.1"/>
    <property type="molecule type" value="Genomic_DNA"/>
</dbReference>
<keyword evidence="1" id="KW-0812">Transmembrane</keyword>
<keyword evidence="2" id="KW-0808">Transferase</keyword>
<feature type="transmembrane region" description="Helical" evidence="1">
    <location>
        <begin position="28"/>
        <end position="50"/>
    </location>
</feature>
<dbReference type="Proteomes" id="UP000053791">
    <property type="component" value="Unassembled WGS sequence"/>
</dbReference>
<dbReference type="AlphaFoldDB" id="A0A0X3TYI3"/>
<keyword evidence="2" id="KW-0449">Lipoprotein</keyword>
<organism evidence="2 3">
    <name type="scientific">Ruegeria marisrubri</name>
    <dbReference type="NCBI Taxonomy" id="1685379"/>
    <lineage>
        <taxon>Bacteria</taxon>
        <taxon>Pseudomonadati</taxon>
        <taxon>Pseudomonadota</taxon>
        <taxon>Alphaproteobacteria</taxon>
        <taxon>Rhodobacterales</taxon>
        <taxon>Roseobacteraceae</taxon>
        <taxon>Ruegeria</taxon>
    </lineage>
</organism>
<sequence>MIVLVMALIGAVVGGLTARKRNGSKADIAQYAAGYAIAFGLLGMIATLIVHRVLV</sequence>
<keyword evidence="1" id="KW-0472">Membrane</keyword>
<comment type="caution">
    <text evidence="2">The sequence shown here is derived from an EMBL/GenBank/DDBJ whole genome shotgun (WGS) entry which is preliminary data.</text>
</comment>
<dbReference type="RefSeq" id="WP_068346461.1">
    <property type="nucleotide sequence ID" value="NZ_LQBQ01000012.1"/>
</dbReference>
<evidence type="ECO:0000313" key="3">
    <source>
        <dbReference type="Proteomes" id="UP000053791"/>
    </source>
</evidence>
<dbReference type="GO" id="GO:0016746">
    <property type="term" value="F:acyltransferase activity"/>
    <property type="evidence" value="ECO:0007669"/>
    <property type="project" value="UniProtKB-KW"/>
</dbReference>
<gene>
    <name evidence="2" type="ORF">AVO45_07220</name>
</gene>
<proteinExistence type="predicted"/>
<dbReference type="STRING" id="1685379.AVO45_07220"/>